<dbReference type="PANTHER" id="PTHR43124:SF3">
    <property type="entry name" value="CHLORAMPHENICOL EFFLUX PUMP RV0191"/>
    <property type="match status" value="1"/>
</dbReference>
<reference evidence="10 11" key="1">
    <citation type="submission" date="2016-10" db="EMBL/GenBank/DDBJ databases">
        <authorList>
            <person name="de Groot N.N."/>
        </authorList>
    </citation>
    <scope>NUCLEOTIDE SEQUENCE [LARGE SCALE GENOMIC DNA]</scope>
    <source>
        <strain evidence="10 11">CGMCC 1.11030</strain>
    </source>
</reference>
<dbReference type="PANTHER" id="PTHR43124">
    <property type="entry name" value="PURINE EFFLUX PUMP PBUE"/>
    <property type="match status" value="1"/>
</dbReference>
<feature type="transmembrane region" description="Helical" evidence="8">
    <location>
        <begin position="174"/>
        <end position="194"/>
    </location>
</feature>
<dbReference type="GO" id="GO:1990961">
    <property type="term" value="P:xenobiotic detoxification by transmembrane export across the plasma membrane"/>
    <property type="evidence" value="ECO:0007669"/>
    <property type="project" value="InterPro"/>
</dbReference>
<dbReference type="NCBIfam" id="TIGR00710">
    <property type="entry name" value="efflux_Bcr_CflA"/>
    <property type="match status" value="1"/>
</dbReference>
<evidence type="ECO:0000256" key="7">
    <source>
        <dbReference type="ARBA" id="ARBA00023136"/>
    </source>
</evidence>
<feature type="transmembrane region" description="Helical" evidence="8">
    <location>
        <begin position="54"/>
        <end position="77"/>
    </location>
</feature>
<proteinExistence type="inferred from homology"/>
<feature type="transmembrane region" description="Helical" evidence="8">
    <location>
        <begin position="223"/>
        <end position="247"/>
    </location>
</feature>
<evidence type="ECO:0000256" key="6">
    <source>
        <dbReference type="ARBA" id="ARBA00022989"/>
    </source>
</evidence>
<keyword evidence="7 8" id="KW-0472">Membrane</keyword>
<feature type="domain" description="Major facilitator superfamily (MFS) profile" evidence="9">
    <location>
        <begin position="23"/>
        <end position="408"/>
    </location>
</feature>
<dbReference type="AlphaFoldDB" id="A0A1I3HVK5"/>
<dbReference type="STRING" id="1114924.SAMN05216258_106192"/>
<dbReference type="GO" id="GO:0005886">
    <property type="term" value="C:plasma membrane"/>
    <property type="evidence" value="ECO:0007669"/>
    <property type="project" value="UniProtKB-SubCell"/>
</dbReference>
<evidence type="ECO:0000256" key="5">
    <source>
        <dbReference type="ARBA" id="ARBA00022692"/>
    </source>
</evidence>
<evidence type="ECO:0000256" key="4">
    <source>
        <dbReference type="ARBA" id="ARBA00022475"/>
    </source>
</evidence>
<keyword evidence="4" id="KW-1003">Cell membrane</keyword>
<evidence type="ECO:0000256" key="1">
    <source>
        <dbReference type="ARBA" id="ARBA00004651"/>
    </source>
</evidence>
<evidence type="ECO:0000313" key="10">
    <source>
        <dbReference type="EMBL" id="SFI39629.1"/>
    </source>
</evidence>
<keyword evidence="3 8" id="KW-0813">Transport</keyword>
<dbReference type="InterPro" id="IPR050189">
    <property type="entry name" value="MFS_Efflux_Transporters"/>
</dbReference>
<feature type="transmembrane region" description="Helical" evidence="8">
    <location>
        <begin position="21"/>
        <end position="42"/>
    </location>
</feature>
<dbReference type="SUPFAM" id="SSF103473">
    <property type="entry name" value="MFS general substrate transporter"/>
    <property type="match status" value="1"/>
</dbReference>
<dbReference type="InterPro" id="IPR004812">
    <property type="entry name" value="Efflux_drug-R_Bcr/CmlA"/>
</dbReference>
<keyword evidence="8" id="KW-0997">Cell inner membrane</keyword>
<feature type="transmembrane region" description="Helical" evidence="8">
    <location>
        <begin position="89"/>
        <end position="108"/>
    </location>
</feature>
<comment type="similarity">
    <text evidence="2 8">Belongs to the major facilitator superfamily. Bcr/CmlA family.</text>
</comment>
<dbReference type="PROSITE" id="PS00216">
    <property type="entry name" value="SUGAR_TRANSPORT_1"/>
    <property type="match status" value="1"/>
</dbReference>
<comment type="subcellular location">
    <subcellularLocation>
        <location evidence="8">Cell inner membrane</location>
        <topology evidence="8">Multi-pass membrane protein</topology>
    </subcellularLocation>
    <subcellularLocation>
        <location evidence="1">Cell membrane</location>
        <topology evidence="1">Multi-pass membrane protein</topology>
    </subcellularLocation>
</comment>
<sequence>MAIMTTDPSPRPRRLFDRRTPPTLLTLVAMAGMGALSMNIFLPSMPGMAKDFGVAYSDMQLAVSAYLLVMGALQLVIGPLSDRLGRRPVLLGGIAIFALATVGCLQAESIESFMAFRMLQTASSAGLVLSRAMVRDMSTQETAAQMMGYLAMCMAVVPMIGPLIGGWLQELYGWHANFTVLLVASLSVFALCWADAGETNMNRTASFGEQFRAYPELVRSHRFWGYALACACASGAFFAFLGGAPYVASEVLGLSPRELGANFMFMAGGYMAGNFLTTQLGARLGIDRMIVIGAVMTVAAMSVSTLLFLAGVMHPLALFGPTAFVGIGCGMAMPNAMAGQLSVRPHLAGSASGLGSTLMLTGGAALSWVTGWLLDVSGSALPLPLMLVGTGLAMLGSMMFVFSANRRRGPLPGSEPRRSDEPGGPL</sequence>
<dbReference type="Proteomes" id="UP000199377">
    <property type="component" value="Unassembled WGS sequence"/>
</dbReference>
<organism evidence="10 11">
    <name type="scientific">Albimonas pacifica</name>
    <dbReference type="NCBI Taxonomy" id="1114924"/>
    <lineage>
        <taxon>Bacteria</taxon>
        <taxon>Pseudomonadati</taxon>
        <taxon>Pseudomonadota</taxon>
        <taxon>Alphaproteobacteria</taxon>
        <taxon>Rhodobacterales</taxon>
        <taxon>Paracoccaceae</taxon>
        <taxon>Albimonas</taxon>
    </lineage>
</organism>
<evidence type="ECO:0000256" key="3">
    <source>
        <dbReference type="ARBA" id="ARBA00022448"/>
    </source>
</evidence>
<keyword evidence="5 8" id="KW-0812">Transmembrane</keyword>
<feature type="transmembrane region" description="Helical" evidence="8">
    <location>
        <begin position="259"/>
        <end position="277"/>
    </location>
</feature>
<keyword evidence="11" id="KW-1185">Reference proteome</keyword>
<name>A0A1I3HVK5_9RHOB</name>
<dbReference type="InterPro" id="IPR011701">
    <property type="entry name" value="MFS"/>
</dbReference>
<dbReference type="EMBL" id="FOQH01000006">
    <property type="protein sequence ID" value="SFI39629.1"/>
    <property type="molecule type" value="Genomic_DNA"/>
</dbReference>
<accession>A0A1I3HVK5</accession>
<dbReference type="CDD" id="cd17320">
    <property type="entry name" value="MFS_MdfA_MDR_like"/>
    <property type="match status" value="1"/>
</dbReference>
<protein>
    <recommendedName>
        <fullName evidence="8">Bcr/CflA family efflux transporter</fullName>
    </recommendedName>
</protein>
<keyword evidence="6 8" id="KW-1133">Transmembrane helix</keyword>
<dbReference type="Gene3D" id="1.20.1720.10">
    <property type="entry name" value="Multidrug resistance protein D"/>
    <property type="match status" value="1"/>
</dbReference>
<dbReference type="RefSeq" id="WP_245779171.1">
    <property type="nucleotide sequence ID" value="NZ_FOQH01000006.1"/>
</dbReference>
<dbReference type="GO" id="GO:0042910">
    <property type="term" value="F:xenobiotic transmembrane transporter activity"/>
    <property type="evidence" value="ECO:0007669"/>
    <property type="project" value="InterPro"/>
</dbReference>
<evidence type="ECO:0000313" key="11">
    <source>
        <dbReference type="Proteomes" id="UP000199377"/>
    </source>
</evidence>
<feature type="transmembrane region" description="Helical" evidence="8">
    <location>
        <begin position="347"/>
        <end position="369"/>
    </location>
</feature>
<evidence type="ECO:0000259" key="9">
    <source>
        <dbReference type="PROSITE" id="PS50850"/>
    </source>
</evidence>
<feature type="transmembrane region" description="Helical" evidence="8">
    <location>
        <begin position="381"/>
        <end position="402"/>
    </location>
</feature>
<gene>
    <name evidence="10" type="ORF">SAMN05216258_106192</name>
</gene>
<dbReference type="InterPro" id="IPR020846">
    <property type="entry name" value="MFS_dom"/>
</dbReference>
<dbReference type="Pfam" id="PF07690">
    <property type="entry name" value="MFS_1"/>
    <property type="match status" value="1"/>
</dbReference>
<dbReference type="InterPro" id="IPR005829">
    <property type="entry name" value="Sugar_transporter_CS"/>
</dbReference>
<feature type="transmembrane region" description="Helical" evidence="8">
    <location>
        <begin position="146"/>
        <end position="168"/>
    </location>
</feature>
<evidence type="ECO:0000256" key="2">
    <source>
        <dbReference type="ARBA" id="ARBA00006236"/>
    </source>
</evidence>
<dbReference type="PROSITE" id="PS50850">
    <property type="entry name" value="MFS"/>
    <property type="match status" value="1"/>
</dbReference>
<evidence type="ECO:0000256" key="8">
    <source>
        <dbReference type="RuleBase" id="RU365088"/>
    </source>
</evidence>
<feature type="transmembrane region" description="Helical" evidence="8">
    <location>
        <begin position="114"/>
        <end position="134"/>
    </location>
</feature>
<dbReference type="InterPro" id="IPR036259">
    <property type="entry name" value="MFS_trans_sf"/>
</dbReference>
<feature type="transmembrane region" description="Helical" evidence="8">
    <location>
        <begin position="289"/>
        <end position="310"/>
    </location>
</feature>
<feature type="transmembrane region" description="Helical" evidence="8">
    <location>
        <begin position="316"/>
        <end position="335"/>
    </location>
</feature>